<evidence type="ECO:0000259" key="6">
    <source>
        <dbReference type="PROSITE" id="PS50090"/>
    </source>
</evidence>
<keyword evidence="9" id="KW-1185">Reference proteome</keyword>
<dbReference type="Pfam" id="PF13921">
    <property type="entry name" value="Myb_DNA-bind_6"/>
    <property type="match status" value="1"/>
</dbReference>
<keyword evidence="3" id="KW-0804">Transcription</keyword>
<keyword evidence="4" id="KW-0539">Nucleus</keyword>
<dbReference type="Proteomes" id="UP001465976">
    <property type="component" value="Unassembled WGS sequence"/>
</dbReference>
<reference evidence="8 9" key="1">
    <citation type="submission" date="2024-02" db="EMBL/GenBank/DDBJ databases">
        <title>A draft genome for the cacao thread blight pathogen Marasmius crinis-equi.</title>
        <authorList>
            <person name="Cohen S.P."/>
            <person name="Baruah I.K."/>
            <person name="Amoako-Attah I."/>
            <person name="Bukari Y."/>
            <person name="Meinhardt L.W."/>
            <person name="Bailey B.A."/>
        </authorList>
    </citation>
    <scope>NUCLEOTIDE SEQUENCE [LARGE SCALE GENOMIC DNA]</scope>
    <source>
        <strain evidence="8 9">GH-76</strain>
    </source>
</reference>
<feature type="domain" description="HTH myb-type" evidence="7">
    <location>
        <begin position="34"/>
        <end position="86"/>
    </location>
</feature>
<dbReference type="CDD" id="cd00167">
    <property type="entry name" value="SANT"/>
    <property type="match status" value="1"/>
</dbReference>
<dbReference type="PROSITE" id="PS50090">
    <property type="entry name" value="MYB_LIKE"/>
    <property type="match status" value="2"/>
</dbReference>
<dbReference type="PANTHER" id="PTHR46621">
    <property type="entry name" value="SNRNA-ACTIVATING PROTEIN COMPLEX SUBUNIT 4"/>
    <property type="match status" value="1"/>
</dbReference>
<evidence type="ECO:0000256" key="1">
    <source>
        <dbReference type="ARBA" id="ARBA00023015"/>
    </source>
</evidence>
<dbReference type="InterPro" id="IPR017930">
    <property type="entry name" value="Myb_dom"/>
</dbReference>
<dbReference type="PANTHER" id="PTHR46621:SF1">
    <property type="entry name" value="SNRNA-ACTIVATING PROTEIN COMPLEX SUBUNIT 4"/>
    <property type="match status" value="1"/>
</dbReference>
<evidence type="ECO:0000313" key="8">
    <source>
        <dbReference type="EMBL" id="KAL0578211.1"/>
    </source>
</evidence>
<dbReference type="PROSITE" id="PS51294">
    <property type="entry name" value="HTH_MYB"/>
    <property type="match status" value="1"/>
</dbReference>
<protein>
    <recommendedName>
        <fullName evidence="10">Myb-like domain-containing protein</fullName>
    </recommendedName>
</protein>
<evidence type="ECO:0008006" key="10">
    <source>
        <dbReference type="Google" id="ProtNLM"/>
    </source>
</evidence>
<feature type="region of interest" description="Disordered" evidence="5">
    <location>
        <begin position="171"/>
        <end position="196"/>
    </location>
</feature>
<dbReference type="InterPro" id="IPR009057">
    <property type="entry name" value="Homeodomain-like_sf"/>
</dbReference>
<dbReference type="InterPro" id="IPR051575">
    <property type="entry name" value="Myb-like_DNA-bd"/>
</dbReference>
<dbReference type="Gene3D" id="1.10.10.60">
    <property type="entry name" value="Homeodomain-like"/>
    <property type="match status" value="1"/>
</dbReference>
<gene>
    <name evidence="8" type="ORF">V5O48_003786</name>
</gene>
<comment type="caution">
    <text evidence="8">The sequence shown here is derived from an EMBL/GenBank/DDBJ whole genome shotgun (WGS) entry which is preliminary data.</text>
</comment>
<dbReference type="SUPFAM" id="SSF46689">
    <property type="entry name" value="Homeodomain-like"/>
    <property type="match status" value="1"/>
</dbReference>
<name>A0ABR3FRW6_9AGAR</name>
<evidence type="ECO:0000256" key="2">
    <source>
        <dbReference type="ARBA" id="ARBA00023125"/>
    </source>
</evidence>
<evidence type="ECO:0000259" key="7">
    <source>
        <dbReference type="PROSITE" id="PS51294"/>
    </source>
</evidence>
<evidence type="ECO:0000256" key="4">
    <source>
        <dbReference type="ARBA" id="ARBA00023242"/>
    </source>
</evidence>
<dbReference type="SMART" id="SM00717">
    <property type="entry name" value="SANT"/>
    <property type="match status" value="2"/>
</dbReference>
<evidence type="ECO:0000313" key="9">
    <source>
        <dbReference type="Proteomes" id="UP001465976"/>
    </source>
</evidence>
<feature type="domain" description="Myb-like" evidence="6">
    <location>
        <begin position="83"/>
        <end position="134"/>
    </location>
</feature>
<proteinExistence type="predicted"/>
<sequence length="328" mass="36123">MASSTIVPFVMNPEEPPSLLADLETIRRALAHPRRWTQSENEQLLQGVHSLGSAGTSWEEIARTYVPTRTARQCRRRWREVLDPSIDRSDWSAEEDKLILQILRSANFEGRIIEWNYISSIYFPGRTALKLNRRAHWLEREAHKGSHASETFNPHADNILADSAGIRRRGSNNDQLSGCGANPEIARSEEPSGSRNAAVAVGSEPFMASEGQYLAATGSSEPNFYSVGFPLNEQWYQGNYVNGNPAAATGASASGGLISPDQFAQYLASIDAQLVSQPFGGSDSDFPSNEYSNNLYTTVTTGDEWIEDLSSTAVNPRMDHSQDGGTFF</sequence>
<feature type="domain" description="Myb-like" evidence="6">
    <location>
        <begin position="35"/>
        <end position="82"/>
    </location>
</feature>
<keyword evidence="1" id="KW-0805">Transcription regulation</keyword>
<organism evidence="8 9">
    <name type="scientific">Marasmius crinis-equi</name>
    <dbReference type="NCBI Taxonomy" id="585013"/>
    <lineage>
        <taxon>Eukaryota</taxon>
        <taxon>Fungi</taxon>
        <taxon>Dikarya</taxon>
        <taxon>Basidiomycota</taxon>
        <taxon>Agaricomycotina</taxon>
        <taxon>Agaricomycetes</taxon>
        <taxon>Agaricomycetidae</taxon>
        <taxon>Agaricales</taxon>
        <taxon>Marasmiineae</taxon>
        <taxon>Marasmiaceae</taxon>
        <taxon>Marasmius</taxon>
    </lineage>
</organism>
<evidence type="ECO:0000256" key="3">
    <source>
        <dbReference type="ARBA" id="ARBA00023163"/>
    </source>
</evidence>
<evidence type="ECO:0000256" key="5">
    <source>
        <dbReference type="SAM" id="MobiDB-lite"/>
    </source>
</evidence>
<dbReference type="EMBL" id="JBAHYK010000113">
    <property type="protein sequence ID" value="KAL0578211.1"/>
    <property type="molecule type" value="Genomic_DNA"/>
</dbReference>
<accession>A0ABR3FRW6</accession>
<dbReference type="InterPro" id="IPR001005">
    <property type="entry name" value="SANT/Myb"/>
</dbReference>
<keyword evidence="2" id="KW-0238">DNA-binding</keyword>